<comment type="caution">
    <text evidence="2">The sequence shown here is derived from an EMBL/GenBank/DDBJ whole genome shotgun (WGS) entry which is preliminary data.</text>
</comment>
<evidence type="ECO:0000313" key="2">
    <source>
        <dbReference type="EMBL" id="SPO44036.1"/>
    </source>
</evidence>
<dbReference type="RefSeq" id="XP_014658099.1">
    <property type="nucleotide sequence ID" value="XM_014802613.1"/>
</dbReference>
<feature type="region of interest" description="Disordered" evidence="1">
    <location>
        <begin position="105"/>
        <end position="155"/>
    </location>
</feature>
<gene>
    <name evidence="2" type="ORF">PSANT_01721</name>
</gene>
<organism evidence="2 3">
    <name type="scientific">Pseudozyma antarctica</name>
    <name type="common">Yeast</name>
    <name type="synonym">Candida antarctica</name>
    <dbReference type="NCBI Taxonomy" id="84753"/>
    <lineage>
        <taxon>Eukaryota</taxon>
        <taxon>Fungi</taxon>
        <taxon>Dikarya</taxon>
        <taxon>Basidiomycota</taxon>
        <taxon>Ustilaginomycotina</taxon>
        <taxon>Ustilaginomycetes</taxon>
        <taxon>Ustilaginales</taxon>
        <taxon>Ustilaginaceae</taxon>
        <taxon>Moesziomyces</taxon>
    </lineage>
</organism>
<proteinExistence type="predicted"/>
<sequence length="155" mass="16807">MGSVFSCLASTFLYLGEFLENVFLAVGEISAVLVRALFGIVVSLCDLLAAISCCCRVPWSERPDRAYYSYSAPTTHAIATTNPAALSTIGGKQVLSSVFTKEGREQRKQIKTARRKEAELKAEQDAATRATKKDEEAKKRAAADAEKEQAKAVKA</sequence>
<keyword evidence="3" id="KW-1185">Reference proteome</keyword>
<accession>A0A5C3FIR5</accession>
<evidence type="ECO:0000256" key="1">
    <source>
        <dbReference type="SAM" id="MobiDB-lite"/>
    </source>
</evidence>
<protein>
    <submittedName>
        <fullName evidence="2">Uncharacterized protein</fullName>
    </submittedName>
</protein>
<reference evidence="2" key="1">
    <citation type="submission" date="2018-03" db="EMBL/GenBank/DDBJ databases">
        <authorList>
            <person name="Guldener U."/>
        </authorList>
    </citation>
    <scope>NUCLEOTIDE SEQUENCE [LARGE SCALE GENOMIC DNA]</scope>
    <source>
        <strain evidence="2">ATCC34888</strain>
    </source>
</reference>
<name>A0A5C3FIR5_PSEA2</name>
<dbReference type="Proteomes" id="UP000325008">
    <property type="component" value="Unassembled WGS sequence"/>
</dbReference>
<dbReference type="AlphaFoldDB" id="A0A5C3FIR5"/>
<evidence type="ECO:0000313" key="3">
    <source>
        <dbReference type="Proteomes" id="UP000325008"/>
    </source>
</evidence>
<dbReference type="EMBL" id="OOIQ01000003">
    <property type="protein sequence ID" value="SPO44036.1"/>
    <property type="molecule type" value="Genomic_DNA"/>
</dbReference>
<feature type="compositionally biased region" description="Basic and acidic residues" evidence="1">
    <location>
        <begin position="115"/>
        <end position="155"/>
    </location>
</feature>
<dbReference type="OrthoDB" id="3362884at2759"/>